<accession>A0A1H7KRT2</accession>
<dbReference type="OrthoDB" id="9924823at2"/>
<dbReference type="Proteomes" id="UP000186015">
    <property type="component" value="Unassembled WGS sequence"/>
</dbReference>
<gene>
    <name evidence="1" type="ORF">SAMN05216469_10779</name>
</gene>
<reference evidence="1 2" key="1">
    <citation type="submission" date="2016-10" db="EMBL/GenBank/DDBJ databases">
        <authorList>
            <person name="de Groot N.N."/>
        </authorList>
    </citation>
    <scope>NUCLEOTIDE SEQUENCE [LARGE SCALE GENOMIC DNA]</scope>
    <source>
        <strain evidence="1 2">KH2T6</strain>
    </source>
</reference>
<sequence>MNKKLSITIIVVLLILSLVTVPYTVVNYFHNDTKVEWFQEQCGSGYTLIGKEHGAPFLNGKTEVQIEVYDNDRKKFILSFNTKIDNSGSSLSKDNYNIVANDESFSLVLYDKDKEICGTYSFYYKDLSNIKV</sequence>
<dbReference type="AlphaFoldDB" id="A0A1H7KRT2"/>
<evidence type="ECO:0000313" key="1">
    <source>
        <dbReference type="EMBL" id="SEK89573.1"/>
    </source>
</evidence>
<dbReference type="RefSeq" id="WP_074833135.1">
    <property type="nucleotide sequence ID" value="NZ_FOAT01000007.1"/>
</dbReference>
<evidence type="ECO:0000313" key="2">
    <source>
        <dbReference type="Proteomes" id="UP000186015"/>
    </source>
</evidence>
<proteinExistence type="predicted"/>
<name>A0A1H7KRT2_RUMAL</name>
<organism evidence="1 2">
    <name type="scientific">Ruminococcus albus</name>
    <dbReference type="NCBI Taxonomy" id="1264"/>
    <lineage>
        <taxon>Bacteria</taxon>
        <taxon>Bacillati</taxon>
        <taxon>Bacillota</taxon>
        <taxon>Clostridia</taxon>
        <taxon>Eubacteriales</taxon>
        <taxon>Oscillospiraceae</taxon>
        <taxon>Ruminococcus</taxon>
    </lineage>
</organism>
<protein>
    <submittedName>
        <fullName evidence="1">Uncharacterized protein</fullName>
    </submittedName>
</protein>
<dbReference type="EMBL" id="FOAT01000007">
    <property type="protein sequence ID" value="SEK89573.1"/>
    <property type="molecule type" value="Genomic_DNA"/>
</dbReference>